<keyword evidence="3" id="KW-1185">Reference proteome</keyword>
<dbReference type="Gene3D" id="3.30.2310.20">
    <property type="entry name" value="RelE-like"/>
    <property type="match status" value="1"/>
</dbReference>
<protein>
    <submittedName>
        <fullName evidence="2">ParE toxin of type II toxin-antitoxin system, parDE</fullName>
    </submittedName>
</protein>
<accession>A0A1G7VBJ9</accession>
<gene>
    <name evidence="2" type="ORF">SAMN05421825_3582</name>
</gene>
<dbReference type="Pfam" id="PF05016">
    <property type="entry name" value="ParE_toxin"/>
    <property type="match status" value="1"/>
</dbReference>
<dbReference type="RefSeq" id="WP_089874892.1">
    <property type="nucleotide sequence ID" value="NZ_FNBH01000005.1"/>
</dbReference>
<dbReference type="STRING" id="454006.SAMN05421825_3582"/>
<dbReference type="InterPro" id="IPR035093">
    <property type="entry name" value="RelE/ParE_toxin_dom_sf"/>
</dbReference>
<reference evidence="3" key="1">
    <citation type="submission" date="2016-10" db="EMBL/GenBank/DDBJ databases">
        <authorList>
            <person name="Varghese N."/>
            <person name="Submissions S."/>
        </authorList>
    </citation>
    <scope>NUCLEOTIDE SEQUENCE [LARGE SCALE GENOMIC DNA]</scope>
    <source>
        <strain evidence="3">DSM 19684</strain>
    </source>
</reference>
<sequence length="100" mass="12351">MNCRIEFSAFVKTDLKEIDDWYRKINKKLLLRFYEEFENEVKFLRENPLSKEKKYNDCRICYLKDFPFGIHYKYDDLSNSILIIGIYHTSRNPKIWQTRL</sequence>
<dbReference type="EMBL" id="FNBH01000005">
    <property type="protein sequence ID" value="SDG57192.1"/>
    <property type="molecule type" value="Genomic_DNA"/>
</dbReference>
<dbReference type="AlphaFoldDB" id="A0A1G7VBJ9"/>
<organism evidence="2 3">
    <name type="scientific">Epilithonimonas hungarica</name>
    <dbReference type="NCBI Taxonomy" id="454006"/>
    <lineage>
        <taxon>Bacteria</taxon>
        <taxon>Pseudomonadati</taxon>
        <taxon>Bacteroidota</taxon>
        <taxon>Flavobacteriia</taxon>
        <taxon>Flavobacteriales</taxon>
        <taxon>Weeksellaceae</taxon>
        <taxon>Chryseobacterium group</taxon>
        <taxon>Epilithonimonas</taxon>
    </lineage>
</organism>
<dbReference type="InterPro" id="IPR007712">
    <property type="entry name" value="RelE/ParE_toxin"/>
</dbReference>
<dbReference type="OrthoDB" id="595476at2"/>
<evidence type="ECO:0000313" key="2">
    <source>
        <dbReference type="EMBL" id="SDG57192.1"/>
    </source>
</evidence>
<dbReference type="Proteomes" id="UP000199203">
    <property type="component" value="Unassembled WGS sequence"/>
</dbReference>
<proteinExistence type="predicted"/>
<evidence type="ECO:0000256" key="1">
    <source>
        <dbReference type="ARBA" id="ARBA00022649"/>
    </source>
</evidence>
<evidence type="ECO:0000313" key="3">
    <source>
        <dbReference type="Proteomes" id="UP000199203"/>
    </source>
</evidence>
<keyword evidence="1" id="KW-1277">Toxin-antitoxin system</keyword>
<name>A0A1G7VBJ9_9FLAO</name>